<dbReference type="InterPro" id="IPR050109">
    <property type="entry name" value="HTH-type_TetR-like_transc_reg"/>
</dbReference>
<keyword evidence="2 4" id="KW-0238">DNA-binding</keyword>
<gene>
    <name evidence="6" type="ORF">A9A59_1670</name>
</gene>
<evidence type="ECO:0000313" key="6">
    <source>
        <dbReference type="EMBL" id="PFG74442.1"/>
    </source>
</evidence>
<dbReference type="FunFam" id="1.10.10.60:FF:000141">
    <property type="entry name" value="TetR family transcriptional regulator"/>
    <property type="match status" value="1"/>
</dbReference>
<evidence type="ECO:0000313" key="7">
    <source>
        <dbReference type="Proteomes" id="UP000223071"/>
    </source>
</evidence>
<dbReference type="Gene3D" id="1.10.357.10">
    <property type="entry name" value="Tetracycline Repressor, domain 2"/>
    <property type="match status" value="1"/>
</dbReference>
<organism evidence="6 7">
    <name type="scientific">Tepidiforma thermophila (strain KCTC 52669 / CGMCC 1.13589 / G233)</name>
    <dbReference type="NCBI Taxonomy" id="2761530"/>
    <lineage>
        <taxon>Bacteria</taxon>
        <taxon>Bacillati</taxon>
        <taxon>Chloroflexota</taxon>
        <taxon>Tepidiformia</taxon>
        <taxon>Tepidiformales</taxon>
        <taxon>Tepidiformaceae</taxon>
        <taxon>Tepidiforma</taxon>
    </lineage>
</organism>
<evidence type="ECO:0000256" key="3">
    <source>
        <dbReference type="ARBA" id="ARBA00023163"/>
    </source>
</evidence>
<dbReference type="Pfam" id="PF00440">
    <property type="entry name" value="TetR_N"/>
    <property type="match status" value="1"/>
</dbReference>
<sequence length="202" mass="22605">MAREVQPVRTPRTPEAIATRDRILKAARELFSERGFDGTSVRMIANRAGVSDPAVHYYFPSKYDLFRALMVQPDYRTPPVARSLDEAVDVLSAMFDWWAENAPLVRILTQQQLRGDPEAIEYFHDGEARYRAEVASILGSAGYEGDCETAADLLFHTLSGFMWDAVMTYGNAAREVLAQPVFKDRIRFAIRCALGMEGCCGG</sequence>
<dbReference type="InterPro" id="IPR009057">
    <property type="entry name" value="Homeodomain-like_sf"/>
</dbReference>
<dbReference type="InterPro" id="IPR001647">
    <property type="entry name" value="HTH_TetR"/>
</dbReference>
<dbReference type="Proteomes" id="UP000223071">
    <property type="component" value="Unassembled WGS sequence"/>
</dbReference>
<proteinExistence type="predicted"/>
<dbReference type="SUPFAM" id="SSF46689">
    <property type="entry name" value="Homeodomain-like"/>
    <property type="match status" value="1"/>
</dbReference>
<dbReference type="InterPro" id="IPR023772">
    <property type="entry name" value="DNA-bd_HTH_TetR-type_CS"/>
</dbReference>
<evidence type="ECO:0000256" key="4">
    <source>
        <dbReference type="PROSITE-ProRule" id="PRU00335"/>
    </source>
</evidence>
<dbReference type="GO" id="GO:0045892">
    <property type="term" value="P:negative regulation of DNA-templated transcription"/>
    <property type="evidence" value="ECO:0007669"/>
    <property type="project" value="UniProtKB-ARBA"/>
</dbReference>
<dbReference type="PRINTS" id="PR00455">
    <property type="entry name" value="HTHTETR"/>
</dbReference>
<evidence type="ECO:0000256" key="1">
    <source>
        <dbReference type="ARBA" id="ARBA00023015"/>
    </source>
</evidence>
<dbReference type="PANTHER" id="PTHR30055:SF234">
    <property type="entry name" value="HTH-TYPE TRANSCRIPTIONAL REGULATOR BETI"/>
    <property type="match status" value="1"/>
</dbReference>
<evidence type="ECO:0000259" key="5">
    <source>
        <dbReference type="PROSITE" id="PS50977"/>
    </source>
</evidence>
<dbReference type="GO" id="GO:0003700">
    <property type="term" value="F:DNA-binding transcription factor activity"/>
    <property type="evidence" value="ECO:0007669"/>
    <property type="project" value="TreeGrafter"/>
</dbReference>
<keyword evidence="1" id="KW-0805">Transcription regulation</keyword>
<name>A0A2A9HH33_TEPT2</name>
<dbReference type="RefSeq" id="WP_098503830.1">
    <property type="nucleotide sequence ID" value="NZ_PDJQ01000001.1"/>
</dbReference>
<protein>
    <submittedName>
        <fullName evidence="6">TetR family transcriptional regulator</fullName>
    </submittedName>
</protein>
<dbReference type="GO" id="GO:0000976">
    <property type="term" value="F:transcription cis-regulatory region binding"/>
    <property type="evidence" value="ECO:0007669"/>
    <property type="project" value="TreeGrafter"/>
</dbReference>
<keyword evidence="3" id="KW-0804">Transcription</keyword>
<evidence type="ECO:0000256" key="2">
    <source>
        <dbReference type="ARBA" id="ARBA00023125"/>
    </source>
</evidence>
<dbReference type="EMBL" id="PDJQ01000001">
    <property type="protein sequence ID" value="PFG74442.1"/>
    <property type="molecule type" value="Genomic_DNA"/>
</dbReference>
<feature type="domain" description="HTH tetR-type" evidence="5">
    <location>
        <begin position="17"/>
        <end position="77"/>
    </location>
</feature>
<keyword evidence="7" id="KW-1185">Reference proteome</keyword>
<accession>A0A2A9HH33</accession>
<reference evidence="6 7" key="1">
    <citation type="submission" date="2017-09" db="EMBL/GenBank/DDBJ databases">
        <title>Sequencing the genomes of two abundant thermophiles in Great Basin hot springs: Thermocrinis jamiesonii and novel Chloroflexi Thermoflexus hugenholtzii.</title>
        <authorList>
            <person name="Hedlund B."/>
        </authorList>
    </citation>
    <scope>NUCLEOTIDE SEQUENCE [LARGE SCALE GENOMIC DNA]</scope>
    <source>
        <strain evidence="6 7">G233</strain>
    </source>
</reference>
<comment type="caution">
    <text evidence="6">The sequence shown here is derived from an EMBL/GenBank/DDBJ whole genome shotgun (WGS) entry which is preliminary data.</text>
</comment>
<dbReference type="PANTHER" id="PTHR30055">
    <property type="entry name" value="HTH-TYPE TRANSCRIPTIONAL REGULATOR RUTR"/>
    <property type="match status" value="1"/>
</dbReference>
<feature type="DNA-binding region" description="H-T-H motif" evidence="4">
    <location>
        <begin position="40"/>
        <end position="59"/>
    </location>
</feature>
<dbReference type="PROSITE" id="PS50977">
    <property type="entry name" value="HTH_TETR_2"/>
    <property type="match status" value="1"/>
</dbReference>
<dbReference type="PROSITE" id="PS01081">
    <property type="entry name" value="HTH_TETR_1"/>
    <property type="match status" value="1"/>
</dbReference>
<dbReference type="AlphaFoldDB" id="A0A2A9HH33"/>